<dbReference type="PaxDb" id="522772-Dacet_1311"/>
<dbReference type="STRING" id="522772.Dacet_1311"/>
<proteinExistence type="predicted"/>
<dbReference type="InterPro" id="IPR016152">
    <property type="entry name" value="PTrfase/Anion_transptr"/>
</dbReference>
<dbReference type="AlphaFoldDB" id="D4H7T4"/>
<protein>
    <submittedName>
        <fullName evidence="2">Putative PTS IIA-like nitrogen-regulatory protein PtsN</fullName>
    </submittedName>
</protein>
<gene>
    <name evidence="2" type="ordered locus">Dacet_1311</name>
</gene>
<accession>D4H7T4</accession>
<evidence type="ECO:0000259" key="1">
    <source>
        <dbReference type="PROSITE" id="PS51094"/>
    </source>
</evidence>
<dbReference type="PROSITE" id="PS51094">
    <property type="entry name" value="PTS_EIIA_TYPE_2"/>
    <property type="match status" value="1"/>
</dbReference>
<evidence type="ECO:0000313" key="2">
    <source>
        <dbReference type="EMBL" id="ADD68083.1"/>
    </source>
</evidence>
<dbReference type="Proteomes" id="UP000002012">
    <property type="component" value="Chromosome"/>
</dbReference>
<sequence length="153" mass="16429">MGLVGYIDENCVVTLEAGDKEAVLKELTDALVKAGKIDKPDVALSALTEREALGSTGVGEQVAIPHAKLKNLDDMAILIGISRTGIGFGACDGEPVRLFFLLLAPEKQMNLHLKTLARISRLVKLTEFKNKVLADNITSADVCAILEEEEAKL</sequence>
<dbReference type="eggNOG" id="COG1762">
    <property type="taxonomic scope" value="Bacteria"/>
</dbReference>
<dbReference type="PANTHER" id="PTHR47738">
    <property type="entry name" value="PTS SYSTEM FRUCTOSE-LIKE EIIA COMPONENT-RELATED"/>
    <property type="match status" value="1"/>
</dbReference>
<dbReference type="Pfam" id="PF00359">
    <property type="entry name" value="PTS_EIIA_2"/>
    <property type="match status" value="1"/>
</dbReference>
<dbReference type="Gene3D" id="3.40.930.10">
    <property type="entry name" value="Mannitol-specific EII, Chain A"/>
    <property type="match status" value="1"/>
</dbReference>
<dbReference type="RefSeq" id="WP_013010605.1">
    <property type="nucleotide sequence ID" value="NC_013943.1"/>
</dbReference>
<keyword evidence="3" id="KW-1185">Reference proteome</keyword>
<dbReference type="FunCoup" id="D4H7T4">
    <property type="interactions" value="158"/>
</dbReference>
<dbReference type="HOGENOM" id="CLU_072531_5_0_0"/>
<dbReference type="SUPFAM" id="SSF55804">
    <property type="entry name" value="Phoshotransferase/anion transport protein"/>
    <property type="match status" value="1"/>
</dbReference>
<dbReference type="CDD" id="cd00211">
    <property type="entry name" value="PTS_IIA_fru"/>
    <property type="match status" value="1"/>
</dbReference>
<dbReference type="OrthoDB" id="95460at2"/>
<reference evidence="2 3" key="1">
    <citation type="journal article" date="2010" name="Stand. Genomic Sci.">
        <title>Complete genome sequence of Denitrovibrio acetiphilus type strain (N2460).</title>
        <authorList>
            <person name="Kiss H."/>
            <person name="Lang E."/>
            <person name="Lapidus A."/>
            <person name="Copeland A."/>
            <person name="Nolan M."/>
            <person name="Glavina Del Rio T."/>
            <person name="Chen F."/>
            <person name="Lucas S."/>
            <person name="Tice H."/>
            <person name="Cheng J.F."/>
            <person name="Han C."/>
            <person name="Goodwin L."/>
            <person name="Pitluck S."/>
            <person name="Liolios K."/>
            <person name="Pati A."/>
            <person name="Ivanova N."/>
            <person name="Mavromatis K."/>
            <person name="Chen A."/>
            <person name="Palaniappan K."/>
            <person name="Land M."/>
            <person name="Hauser L."/>
            <person name="Chang Y.J."/>
            <person name="Jeffries C.D."/>
            <person name="Detter J.C."/>
            <person name="Brettin T."/>
            <person name="Spring S."/>
            <person name="Rohde M."/>
            <person name="Goker M."/>
            <person name="Woyke T."/>
            <person name="Bristow J."/>
            <person name="Eisen J.A."/>
            <person name="Markowitz V."/>
            <person name="Hugenholtz P."/>
            <person name="Kyrpides N.C."/>
            <person name="Klenk H.P."/>
        </authorList>
    </citation>
    <scope>NUCLEOTIDE SEQUENCE [LARGE SCALE GENOMIC DNA]</scope>
    <source>
        <strain evidence="3">DSM 12809 / NBRC 114555 / N2460</strain>
    </source>
</reference>
<dbReference type="InterPro" id="IPR002178">
    <property type="entry name" value="PTS_EIIA_type-2_dom"/>
</dbReference>
<dbReference type="KEGG" id="dap:Dacet_1311"/>
<dbReference type="PROSITE" id="PS00372">
    <property type="entry name" value="PTS_EIIA_TYPE_2_HIS"/>
    <property type="match status" value="1"/>
</dbReference>
<dbReference type="EMBL" id="CP001968">
    <property type="protein sequence ID" value="ADD68083.1"/>
    <property type="molecule type" value="Genomic_DNA"/>
</dbReference>
<evidence type="ECO:0000313" key="3">
    <source>
        <dbReference type="Proteomes" id="UP000002012"/>
    </source>
</evidence>
<dbReference type="InParanoid" id="D4H7T4"/>
<organism evidence="2 3">
    <name type="scientific">Denitrovibrio acetiphilus (strain DSM 12809 / NBRC 114555 / N2460)</name>
    <dbReference type="NCBI Taxonomy" id="522772"/>
    <lineage>
        <taxon>Bacteria</taxon>
        <taxon>Pseudomonadati</taxon>
        <taxon>Deferribacterota</taxon>
        <taxon>Deferribacteres</taxon>
        <taxon>Deferribacterales</taxon>
        <taxon>Geovibrionaceae</taxon>
        <taxon>Denitrovibrio</taxon>
    </lineage>
</organism>
<feature type="domain" description="PTS EIIA type-2" evidence="1">
    <location>
        <begin position="4"/>
        <end position="149"/>
    </location>
</feature>
<dbReference type="InterPro" id="IPR051541">
    <property type="entry name" value="PTS_SugarTrans_NitroReg"/>
</dbReference>
<name>D4H7T4_DENA2</name>